<evidence type="ECO:0000313" key="3">
    <source>
        <dbReference type="EMBL" id="KJK73468.1"/>
    </source>
</evidence>
<feature type="region of interest" description="Disordered" evidence="1">
    <location>
        <begin position="1"/>
        <end position="35"/>
    </location>
</feature>
<sequence>MSEFGSKVAEHKNTQNAKREKNRIAQQKHRQKKKDHINKMMTILQKVKLAAAENDIGQVQELVKTPTIILPVQSTLTSGPGQEQDQGSSLEMEELFSIAGASCSPQLHTEVEASQMVDSAMIEQAETPGSLASTTYDMTGLVSQSFFQPSMDPLFWDMGSLLPPSQMPYFDTQSPWHLLPPVVPPNPWQGYPAIMADTLHPRVLHKALCAR</sequence>
<dbReference type="Gene3D" id="1.20.5.170">
    <property type="match status" value="1"/>
</dbReference>
<dbReference type="InterPro" id="IPR046347">
    <property type="entry name" value="bZIP_sf"/>
</dbReference>
<organism evidence="3 4">
    <name type="scientific">Metarhizium anisopliae BRIP 53293</name>
    <dbReference type="NCBI Taxonomy" id="1291518"/>
    <lineage>
        <taxon>Eukaryota</taxon>
        <taxon>Fungi</taxon>
        <taxon>Dikarya</taxon>
        <taxon>Ascomycota</taxon>
        <taxon>Pezizomycotina</taxon>
        <taxon>Sordariomycetes</taxon>
        <taxon>Hypocreomycetidae</taxon>
        <taxon>Hypocreales</taxon>
        <taxon>Clavicipitaceae</taxon>
        <taxon>Metarhizium</taxon>
    </lineage>
</organism>
<name>A0A0D9NIC6_METAN</name>
<evidence type="ECO:0000256" key="1">
    <source>
        <dbReference type="SAM" id="MobiDB-lite"/>
    </source>
</evidence>
<feature type="compositionally biased region" description="Basic residues" evidence="1">
    <location>
        <begin position="26"/>
        <end position="35"/>
    </location>
</feature>
<dbReference type="AlphaFoldDB" id="A0A0D9NIC6"/>
<dbReference type="PROSITE" id="PS00036">
    <property type="entry name" value="BZIP_BASIC"/>
    <property type="match status" value="1"/>
</dbReference>
<dbReference type="InterPro" id="IPR004827">
    <property type="entry name" value="bZIP"/>
</dbReference>
<reference evidence="4" key="1">
    <citation type="journal article" date="2014" name="BMC Genomics">
        <title>The genome sequence of the biocontrol fungus Metarhizium anisopliae and comparative genomics of Metarhizium species.</title>
        <authorList>
            <person name="Pattemore J.A."/>
            <person name="Hane J.K."/>
            <person name="Williams A.H."/>
            <person name="Wilson B.A."/>
            <person name="Stodart B.J."/>
            <person name="Ash G.J."/>
        </authorList>
    </citation>
    <scope>NUCLEOTIDE SEQUENCE [LARGE SCALE GENOMIC DNA]</scope>
    <source>
        <strain evidence="4">BRIP 53293</strain>
    </source>
</reference>
<dbReference type="SUPFAM" id="SSF57959">
    <property type="entry name" value="Leucine zipper domain"/>
    <property type="match status" value="1"/>
</dbReference>
<dbReference type="Proteomes" id="UP000054544">
    <property type="component" value="Unassembled WGS sequence"/>
</dbReference>
<keyword evidence="4" id="KW-1185">Reference proteome</keyword>
<gene>
    <name evidence="3" type="ORF">H634G_11292</name>
</gene>
<dbReference type="CDD" id="cd14686">
    <property type="entry name" value="bZIP"/>
    <property type="match status" value="1"/>
</dbReference>
<feature type="domain" description="BZIP" evidence="2">
    <location>
        <begin position="18"/>
        <end position="32"/>
    </location>
</feature>
<feature type="compositionally biased region" description="Basic and acidic residues" evidence="1">
    <location>
        <begin position="8"/>
        <end position="23"/>
    </location>
</feature>
<evidence type="ECO:0000313" key="4">
    <source>
        <dbReference type="Proteomes" id="UP000054544"/>
    </source>
</evidence>
<evidence type="ECO:0000259" key="2">
    <source>
        <dbReference type="PROSITE" id="PS00036"/>
    </source>
</evidence>
<dbReference type="GO" id="GO:0003700">
    <property type="term" value="F:DNA-binding transcription factor activity"/>
    <property type="evidence" value="ECO:0007669"/>
    <property type="project" value="InterPro"/>
</dbReference>
<dbReference type="EMBL" id="KE384827">
    <property type="protein sequence ID" value="KJK73468.1"/>
    <property type="molecule type" value="Genomic_DNA"/>
</dbReference>
<protein>
    <recommendedName>
        <fullName evidence="2">BZIP domain-containing protein</fullName>
    </recommendedName>
</protein>
<proteinExistence type="predicted"/>
<dbReference type="OrthoDB" id="10277256at2759"/>
<accession>A0A0D9NIC6</accession>